<feature type="domain" description="F-box" evidence="2">
    <location>
        <begin position="4"/>
        <end position="45"/>
    </location>
</feature>
<sequence length="435" mass="48641">MVFPPEVSVQIASNLVVPQLLVLCRVSRAFRTAAERVLYHDVDLRQCNRRRLKSLFLAMKRHEHLPSLVRKLALGEPTGGYRPTEMEELCGILKRCVRLRVLDTVDVGEGFVEGLAAQGVSLPALRTYKAAHDALLHAPPASLKLLILHYFDNEDRESIVTALSSYSETLDTLVVLMHEVSNIKLVGILEPVALALPRLRRLCISPPQDDRTPNLRKGGPYHCYQGEALEPIFAALSKFSALESLVFHLRAQANLEFFWISKNAEQGRTRTYALGYPHKAMNALAGNVEDVPDSVYLPLPPAPDNHTKGGDDDDDDDDNSDDGYDSDESEEKRIPKDEYRDDFGCEIMLKACPTLRRVDLGIETYPGQTEVSCGPQVYVLTPITGASDASDAVASGLDINIERYRPAPRPWQRGQYSDAGREWGWSLEEEKDKWC</sequence>
<gene>
    <name evidence="3" type="ORF">MCHLO_10415</name>
</gene>
<dbReference type="EMBL" id="DF848343">
    <property type="protein sequence ID" value="GAT53467.1"/>
    <property type="molecule type" value="Genomic_DNA"/>
</dbReference>
<dbReference type="InterPro" id="IPR001810">
    <property type="entry name" value="F-box_dom"/>
</dbReference>
<evidence type="ECO:0000313" key="3">
    <source>
        <dbReference type="EMBL" id="GAT53467.1"/>
    </source>
</evidence>
<keyword evidence="4" id="KW-1185">Reference proteome</keyword>
<evidence type="ECO:0000256" key="1">
    <source>
        <dbReference type="SAM" id="MobiDB-lite"/>
    </source>
</evidence>
<reference evidence="3" key="1">
    <citation type="submission" date="2014-09" db="EMBL/GenBank/DDBJ databases">
        <title>Genome sequence of the luminous mushroom Mycena chlorophos for searching fungal bioluminescence genes.</title>
        <authorList>
            <person name="Tanaka Y."/>
            <person name="Kasuga D."/>
            <person name="Oba Y."/>
            <person name="Hase S."/>
            <person name="Sato K."/>
            <person name="Oba Y."/>
            <person name="Sakakibara Y."/>
        </authorList>
    </citation>
    <scope>NUCLEOTIDE SEQUENCE</scope>
</reference>
<name>A0ABQ0LSE7_MYCCL</name>
<feature type="compositionally biased region" description="Acidic residues" evidence="1">
    <location>
        <begin position="311"/>
        <end position="329"/>
    </location>
</feature>
<feature type="region of interest" description="Disordered" evidence="1">
    <location>
        <begin position="292"/>
        <end position="337"/>
    </location>
</feature>
<accession>A0ABQ0LSE7</accession>
<evidence type="ECO:0000313" key="4">
    <source>
        <dbReference type="Proteomes" id="UP000815677"/>
    </source>
</evidence>
<evidence type="ECO:0000259" key="2">
    <source>
        <dbReference type="Pfam" id="PF12937"/>
    </source>
</evidence>
<protein>
    <recommendedName>
        <fullName evidence="2">F-box domain-containing protein</fullName>
    </recommendedName>
</protein>
<organism evidence="3 4">
    <name type="scientific">Mycena chlorophos</name>
    <name type="common">Agaric fungus</name>
    <name type="synonym">Agaricus chlorophos</name>
    <dbReference type="NCBI Taxonomy" id="658473"/>
    <lineage>
        <taxon>Eukaryota</taxon>
        <taxon>Fungi</taxon>
        <taxon>Dikarya</taxon>
        <taxon>Basidiomycota</taxon>
        <taxon>Agaricomycotina</taxon>
        <taxon>Agaricomycetes</taxon>
        <taxon>Agaricomycetidae</taxon>
        <taxon>Agaricales</taxon>
        <taxon>Marasmiineae</taxon>
        <taxon>Mycenaceae</taxon>
        <taxon>Mycena</taxon>
    </lineage>
</organism>
<dbReference type="Pfam" id="PF12937">
    <property type="entry name" value="F-box-like"/>
    <property type="match status" value="1"/>
</dbReference>
<proteinExistence type="predicted"/>
<dbReference type="Proteomes" id="UP000815677">
    <property type="component" value="Unassembled WGS sequence"/>
</dbReference>